<keyword evidence="2" id="KW-0732">Signal</keyword>
<dbReference type="AlphaFoldDB" id="A0A835ZAR6"/>
<accession>A0A835ZAR6</accession>
<dbReference type="EMBL" id="JAFCMP010000025">
    <property type="protein sequence ID" value="KAG5190937.1"/>
    <property type="molecule type" value="Genomic_DNA"/>
</dbReference>
<dbReference type="PROSITE" id="PS01186">
    <property type="entry name" value="EGF_2"/>
    <property type="match status" value="1"/>
</dbReference>
<gene>
    <name evidence="4" type="ORF">JKP88DRAFT_297502</name>
</gene>
<feature type="chain" id="PRO_5032398784" description="EGF-like domain-containing protein" evidence="2">
    <location>
        <begin position="21"/>
        <end position="432"/>
    </location>
</feature>
<evidence type="ECO:0000313" key="5">
    <source>
        <dbReference type="Proteomes" id="UP000664859"/>
    </source>
</evidence>
<proteinExistence type="predicted"/>
<dbReference type="PROSITE" id="PS51257">
    <property type="entry name" value="PROKAR_LIPOPROTEIN"/>
    <property type="match status" value="1"/>
</dbReference>
<dbReference type="OrthoDB" id="6130531at2759"/>
<dbReference type="InterPro" id="IPR000742">
    <property type="entry name" value="EGF"/>
</dbReference>
<feature type="disulfide bond" evidence="1">
    <location>
        <begin position="418"/>
        <end position="427"/>
    </location>
</feature>
<evidence type="ECO:0000256" key="2">
    <source>
        <dbReference type="SAM" id="SignalP"/>
    </source>
</evidence>
<evidence type="ECO:0000313" key="4">
    <source>
        <dbReference type="EMBL" id="KAG5190937.1"/>
    </source>
</evidence>
<name>A0A835ZAR6_9STRA</name>
<keyword evidence="1" id="KW-0245">EGF-like domain</keyword>
<protein>
    <recommendedName>
        <fullName evidence="3">EGF-like domain-containing protein</fullName>
    </recommendedName>
</protein>
<reference evidence="4" key="1">
    <citation type="submission" date="2021-02" db="EMBL/GenBank/DDBJ databases">
        <title>First Annotated Genome of the Yellow-green Alga Tribonema minus.</title>
        <authorList>
            <person name="Mahan K.M."/>
        </authorList>
    </citation>
    <scope>NUCLEOTIDE SEQUENCE</scope>
    <source>
        <strain evidence="4">UTEX B ZZ1240</strain>
    </source>
</reference>
<comment type="caution">
    <text evidence="1">Lacks conserved residue(s) required for the propagation of feature annotation.</text>
</comment>
<dbReference type="PROSITE" id="PS00022">
    <property type="entry name" value="EGF_1"/>
    <property type="match status" value="1"/>
</dbReference>
<feature type="signal peptide" evidence="2">
    <location>
        <begin position="1"/>
        <end position="20"/>
    </location>
</feature>
<dbReference type="Proteomes" id="UP000664859">
    <property type="component" value="Unassembled WGS sequence"/>
</dbReference>
<keyword evidence="1" id="KW-1015">Disulfide bond</keyword>
<organism evidence="4 5">
    <name type="scientific">Tribonema minus</name>
    <dbReference type="NCBI Taxonomy" id="303371"/>
    <lineage>
        <taxon>Eukaryota</taxon>
        <taxon>Sar</taxon>
        <taxon>Stramenopiles</taxon>
        <taxon>Ochrophyta</taxon>
        <taxon>PX clade</taxon>
        <taxon>Xanthophyceae</taxon>
        <taxon>Tribonematales</taxon>
        <taxon>Tribonemataceae</taxon>
        <taxon>Tribonema</taxon>
    </lineage>
</organism>
<dbReference type="Gene3D" id="2.10.25.10">
    <property type="entry name" value="Laminin"/>
    <property type="match status" value="1"/>
</dbReference>
<evidence type="ECO:0000259" key="3">
    <source>
        <dbReference type="PROSITE" id="PS50026"/>
    </source>
</evidence>
<comment type="caution">
    <text evidence="4">The sequence shown here is derived from an EMBL/GenBank/DDBJ whole genome shotgun (WGS) entry which is preliminary data.</text>
</comment>
<sequence>MHLRLLAAFGLACGCGLAAASTVQGSIAGGEACGDDGLGILSADKRVCCPKECGVCGGVSCGARFPGSARACCRTAIETANNPCGSAPCLLEGPTELERELAKGKAKSPGCQYEDELCGARWKPGKDGYKPKQTGSVRFVPASQCTMAQLRLGKDTCKLCRVNHEYEVNTAGVFAEQRPVAITAAGTRKPPTRTCSQRLRAVEQDAGDQTSRYVKGTSCRATPLRTADGSFGTDCMAPRACGASQFACKSEIYAFTLFGQTLDERCCPRGAQCVADPKSRFNGTRCAAPQRCGGGRAACGRGRGGVYESADDRCCAKGKGCYEVRSGKGNGSYTTKCSSCKTPCGRSVGDAQPKTDDNICCKPKQVCRNAFHGTQPPVTTECVYPFKCRKGLCKHGGKCVDKTSPYIGHSGTFARCKCKKGYKGIFCEIKPK</sequence>
<dbReference type="PROSITE" id="PS50026">
    <property type="entry name" value="EGF_3"/>
    <property type="match status" value="1"/>
</dbReference>
<feature type="domain" description="EGF-like" evidence="3">
    <location>
        <begin position="384"/>
        <end position="428"/>
    </location>
</feature>
<keyword evidence="5" id="KW-1185">Reference proteome</keyword>
<evidence type="ECO:0000256" key="1">
    <source>
        <dbReference type="PROSITE-ProRule" id="PRU00076"/>
    </source>
</evidence>